<dbReference type="InterPro" id="IPR020308">
    <property type="entry name" value="Uncharacterised_Ynq1"/>
</dbReference>
<dbReference type="RefSeq" id="WP_275633152.1">
    <property type="nucleotide sequence ID" value="NZ_JARGYD010000004.1"/>
</dbReference>
<dbReference type="EMBL" id="JBHRTB010000010">
    <property type="protein sequence ID" value="MFC3143176.1"/>
    <property type="molecule type" value="Genomic_DNA"/>
</dbReference>
<reference evidence="3" key="1">
    <citation type="journal article" date="2019" name="Int. J. Syst. Evol. Microbiol.">
        <title>The Global Catalogue of Microorganisms (GCM) 10K type strain sequencing project: providing services to taxonomists for standard genome sequencing and annotation.</title>
        <authorList>
            <consortium name="The Broad Institute Genomics Platform"/>
            <consortium name="The Broad Institute Genome Sequencing Center for Infectious Disease"/>
            <person name="Wu L."/>
            <person name="Ma J."/>
        </authorList>
    </citation>
    <scope>NUCLEOTIDE SEQUENCE [LARGE SCALE GENOMIC DNA]</scope>
    <source>
        <strain evidence="3">KCTC 52366</strain>
    </source>
</reference>
<evidence type="ECO:0000256" key="1">
    <source>
        <dbReference type="SAM" id="Phobius"/>
    </source>
</evidence>
<sequence length="76" mass="8583">MTEPTGRQKAQARQSRTVAVVIIATLVLWMGAQFAGARFGLTARTVLLFDLLALAAFLWAFIVTYQIWRKRRDNEG</sequence>
<dbReference type="Proteomes" id="UP001595632">
    <property type="component" value="Unassembled WGS sequence"/>
</dbReference>
<gene>
    <name evidence="2" type="ORF">ACFOGP_10675</name>
</gene>
<keyword evidence="1" id="KW-0472">Membrane</keyword>
<organism evidence="2 3">
    <name type="scientific">Psychromarinibacter halotolerans</name>
    <dbReference type="NCBI Taxonomy" id="1775175"/>
    <lineage>
        <taxon>Bacteria</taxon>
        <taxon>Pseudomonadati</taxon>
        <taxon>Pseudomonadota</taxon>
        <taxon>Alphaproteobacteria</taxon>
        <taxon>Rhodobacterales</taxon>
        <taxon>Paracoccaceae</taxon>
        <taxon>Psychromarinibacter</taxon>
    </lineage>
</organism>
<proteinExistence type="predicted"/>
<name>A0ABV7GRN3_9RHOB</name>
<keyword evidence="3" id="KW-1185">Reference proteome</keyword>
<feature type="transmembrane region" description="Helical" evidence="1">
    <location>
        <begin position="47"/>
        <end position="68"/>
    </location>
</feature>
<dbReference type="Pfam" id="PF17272">
    <property type="entry name" value="DUF5337"/>
    <property type="match status" value="1"/>
</dbReference>
<evidence type="ECO:0000313" key="2">
    <source>
        <dbReference type="EMBL" id="MFC3143176.1"/>
    </source>
</evidence>
<comment type="caution">
    <text evidence="2">The sequence shown here is derived from an EMBL/GenBank/DDBJ whole genome shotgun (WGS) entry which is preliminary data.</text>
</comment>
<keyword evidence="1" id="KW-1133">Transmembrane helix</keyword>
<protein>
    <submittedName>
        <fullName evidence="2">DUF5337 family protein</fullName>
    </submittedName>
</protein>
<accession>A0ABV7GRN3</accession>
<evidence type="ECO:0000313" key="3">
    <source>
        <dbReference type="Proteomes" id="UP001595632"/>
    </source>
</evidence>
<feature type="transmembrane region" description="Helical" evidence="1">
    <location>
        <begin position="17"/>
        <end position="35"/>
    </location>
</feature>
<keyword evidence="1" id="KW-0812">Transmembrane</keyword>